<name>A0A4U5ML85_STECR</name>
<proteinExistence type="predicted"/>
<accession>A0A4U5ML85</accession>
<comment type="caution">
    <text evidence="1">The sequence shown here is derived from an EMBL/GenBank/DDBJ whole genome shotgun (WGS) entry which is preliminary data.</text>
</comment>
<sequence>MQAAQRILWNGPQIGRRSLLRSSKKCRIGGATTGEMSKLFYHFLQQVTHRLDELLQASEPESVFSAEPSISVVPRWLGKWRIG</sequence>
<keyword evidence="2" id="KW-1185">Reference proteome</keyword>
<organism evidence="1 2">
    <name type="scientific">Steinernema carpocapsae</name>
    <name type="common">Entomopathogenic nematode</name>
    <dbReference type="NCBI Taxonomy" id="34508"/>
    <lineage>
        <taxon>Eukaryota</taxon>
        <taxon>Metazoa</taxon>
        <taxon>Ecdysozoa</taxon>
        <taxon>Nematoda</taxon>
        <taxon>Chromadorea</taxon>
        <taxon>Rhabditida</taxon>
        <taxon>Tylenchina</taxon>
        <taxon>Panagrolaimomorpha</taxon>
        <taxon>Strongyloidoidea</taxon>
        <taxon>Steinernematidae</taxon>
        <taxon>Steinernema</taxon>
    </lineage>
</organism>
<protein>
    <submittedName>
        <fullName evidence="1">Uncharacterized protein</fullName>
    </submittedName>
</protein>
<reference evidence="1 2" key="1">
    <citation type="journal article" date="2015" name="Genome Biol.">
        <title>Comparative genomics of Steinernema reveals deeply conserved gene regulatory networks.</title>
        <authorList>
            <person name="Dillman A.R."/>
            <person name="Macchietto M."/>
            <person name="Porter C.F."/>
            <person name="Rogers A."/>
            <person name="Williams B."/>
            <person name="Antoshechkin I."/>
            <person name="Lee M.M."/>
            <person name="Goodwin Z."/>
            <person name="Lu X."/>
            <person name="Lewis E.E."/>
            <person name="Goodrich-Blair H."/>
            <person name="Stock S.P."/>
            <person name="Adams B.J."/>
            <person name="Sternberg P.W."/>
            <person name="Mortazavi A."/>
        </authorList>
    </citation>
    <scope>NUCLEOTIDE SEQUENCE [LARGE SCALE GENOMIC DNA]</scope>
    <source>
        <strain evidence="1 2">ALL</strain>
    </source>
</reference>
<dbReference type="AlphaFoldDB" id="A0A4U5ML85"/>
<dbReference type="Proteomes" id="UP000298663">
    <property type="component" value="Unassembled WGS sequence"/>
</dbReference>
<evidence type="ECO:0000313" key="1">
    <source>
        <dbReference type="EMBL" id="TKR70181.1"/>
    </source>
</evidence>
<evidence type="ECO:0000313" key="2">
    <source>
        <dbReference type="Proteomes" id="UP000298663"/>
    </source>
</evidence>
<reference evidence="1 2" key="2">
    <citation type="journal article" date="2019" name="G3 (Bethesda)">
        <title>Hybrid Assembly of the Genome of the Entomopathogenic Nematode Steinernema carpocapsae Identifies the X-Chromosome.</title>
        <authorList>
            <person name="Serra L."/>
            <person name="Macchietto M."/>
            <person name="Macias-Munoz A."/>
            <person name="McGill C.J."/>
            <person name="Rodriguez I.M."/>
            <person name="Rodriguez B."/>
            <person name="Murad R."/>
            <person name="Mortazavi A."/>
        </authorList>
    </citation>
    <scope>NUCLEOTIDE SEQUENCE [LARGE SCALE GENOMIC DNA]</scope>
    <source>
        <strain evidence="1 2">ALL</strain>
    </source>
</reference>
<gene>
    <name evidence="1" type="ORF">L596_022236</name>
</gene>
<dbReference type="EMBL" id="AZBU02000007">
    <property type="protein sequence ID" value="TKR70181.1"/>
    <property type="molecule type" value="Genomic_DNA"/>
</dbReference>